<protein>
    <recommendedName>
        <fullName evidence="3">YtkA-like domain-containing protein</fullName>
    </recommendedName>
</protein>
<evidence type="ECO:0008006" key="3">
    <source>
        <dbReference type="Google" id="ProtNLM"/>
    </source>
</evidence>
<proteinExistence type="predicted"/>
<gene>
    <name evidence="1" type="ORF">J0H12_06885</name>
</gene>
<accession>A0A8J7PKS1</accession>
<organism evidence="1 2">
    <name type="scientific">Candidatus Paracaedimonas acanthamoebae</name>
    <dbReference type="NCBI Taxonomy" id="244581"/>
    <lineage>
        <taxon>Bacteria</taxon>
        <taxon>Pseudomonadati</taxon>
        <taxon>Pseudomonadota</taxon>
        <taxon>Alphaproteobacteria</taxon>
        <taxon>Holosporales</taxon>
        <taxon>Caedimonadaceae</taxon>
        <taxon>Candidatus Paracaedimonas</taxon>
    </lineage>
</organism>
<dbReference type="EMBL" id="JAFKGL010000031">
    <property type="protein sequence ID" value="MBN9413627.1"/>
    <property type="molecule type" value="Genomic_DNA"/>
</dbReference>
<evidence type="ECO:0000313" key="1">
    <source>
        <dbReference type="EMBL" id="MBN9413627.1"/>
    </source>
</evidence>
<name>A0A8J7PKS1_9PROT</name>
<dbReference type="Proteomes" id="UP000664414">
    <property type="component" value="Unassembled WGS sequence"/>
</dbReference>
<comment type="caution">
    <text evidence="1">The sequence shown here is derived from an EMBL/GenBank/DDBJ whole genome shotgun (WGS) entry which is preliminary data.</text>
</comment>
<evidence type="ECO:0000313" key="2">
    <source>
        <dbReference type="Proteomes" id="UP000664414"/>
    </source>
</evidence>
<dbReference type="AlphaFoldDB" id="A0A8J7PKS1"/>
<reference evidence="1" key="1">
    <citation type="submission" date="2021-02" db="EMBL/GenBank/DDBJ databases">
        <title>Thiocyanate and organic carbon inputs drive convergent selection for specific autotrophic Afipia and Thiobacillus strains within complex microbiomes.</title>
        <authorList>
            <person name="Huddy R.J."/>
            <person name="Sachdeva R."/>
            <person name="Kadzinga F."/>
            <person name="Kantor R.S."/>
            <person name="Harrison S.T.L."/>
            <person name="Banfield J.F."/>
        </authorList>
    </citation>
    <scope>NUCLEOTIDE SEQUENCE</scope>
    <source>
        <strain evidence="1">SCN18_10_11_15_R4_P_38_20</strain>
    </source>
</reference>
<sequence length="288" mass="32442">MKRLHMYLNTLGMTLGVLSLMPAALSHEGESHKMASDMKMSHCSHEDQQDSTIKVDVLLSSQAQKDKIIPTRIKLTSIKDNKEILLSDLKEVHTKKIHVLIFDQNLTDYQHVHPEPTKEPGIYEFSWSPKNEGSYKIWVDIVPLKTGKEEYVTAPLATVGSFSKAADNQLSQEAKVDNNLYSLRFDTKELRKGQAAMGTIKALNKEGKDVKDLEPIMGAFAHIVAINEDFNTIAHVHPMGKEPTDEKARGGPELMFHFMPEKSGFYKIWLQIKLAGKEIFVPFGVNVK</sequence>